<dbReference type="InterPro" id="IPR057037">
    <property type="entry name" value="TPR_rep_actino"/>
</dbReference>
<dbReference type="AlphaFoldDB" id="A0A2T2Z1J8"/>
<evidence type="ECO:0000259" key="1">
    <source>
        <dbReference type="Pfam" id="PF23275"/>
    </source>
</evidence>
<organism evidence="2 3">
    <name type="scientific">Nocardia nova</name>
    <dbReference type="NCBI Taxonomy" id="37330"/>
    <lineage>
        <taxon>Bacteria</taxon>
        <taxon>Bacillati</taxon>
        <taxon>Actinomycetota</taxon>
        <taxon>Actinomycetes</taxon>
        <taxon>Mycobacteriales</taxon>
        <taxon>Nocardiaceae</taxon>
        <taxon>Nocardia</taxon>
    </lineage>
</organism>
<dbReference type="Pfam" id="PF23275">
    <property type="entry name" value="TPR_23"/>
    <property type="match status" value="1"/>
</dbReference>
<dbReference type="RefSeq" id="WP_063029350.1">
    <property type="nucleotide sequence ID" value="NZ_PYHS01000009.1"/>
</dbReference>
<accession>A0A2T2Z1J8</accession>
<dbReference type="EMBL" id="PYHS01000009">
    <property type="protein sequence ID" value="PSR61641.1"/>
    <property type="molecule type" value="Genomic_DNA"/>
</dbReference>
<evidence type="ECO:0000313" key="2">
    <source>
        <dbReference type="EMBL" id="PSR61641.1"/>
    </source>
</evidence>
<comment type="caution">
    <text evidence="2">The sequence shown here is derived from an EMBL/GenBank/DDBJ whole genome shotgun (WGS) entry which is preliminary data.</text>
</comment>
<sequence length="828" mass="88750">MSATKTQAEQCDPSALDSLIAEWQTVHDTVETALDKAGNDYRQSVDYWTGKTGDRARDITGQAVTAGRSFTGDLTAALATLRGDRDAIWAAKNRATGAITAATQAKYDVAEDGTVSAGQDAIVAATASLDQAEDRKNAVAALTKYGKDTFEQPIKTALNDLATVVDAAADHIRKAFEHSGGVTAVAAEAPGKLDPTKQLTAEEGKADGETIADGKLSDDEKRRILDHLRQTGLTPEQLTALREGKDVTVPASTMSYLSNLYDQAGRDGLISLSETLKRDGSPQSLELRQSLANGMMTLSNEHLVSRDSKGTVTDRGGYQKLNSEVREIIGTRPSISGAPDANTRDIPDDYRSGFFSGHNVDRESAIKEYTGDLDKLADFLGNANKDYQPGEKFGVELGRQAAHQAWIIDHDGYTGYEGTKLQDGEALRHTEHSAQNLLGLAARNHDADHALLTGNGSDELFGKDTPGQSWHPYDSDKLTTTLLTHKWGDGGDSLGNMYRWVEDESHSSDPAVRARAGEIAGGLSGCMVKNYDTLMNAHGSHSEAFGQVNPKAVQALSSALAPYVPDMAGNLPPGVAHSGFTPPDGIHDDRRSGAQKIFALMDTDKDAATQFNAKALVAASELQSRWVESALDNPGNPEGSLATTSGRIQALVDQGLTMEASDRTSDSNKAAALDAAHHFANKGAAYDSIKSVLTTGIKYVPVVGDIAAPVIDVSNAWGKNALIGLYSAPDPAQPRMDSHFQPAQLSYAVADALQTRDGYIGHDPRYTGMFDSRGQLKDYRTLVEDDHMPEQVIDSNLTNIINGYNNGAFSEKFLQLQNEVNKGRNSIK</sequence>
<reference evidence="2 3" key="1">
    <citation type="submission" date="2018-02" db="EMBL/GenBank/DDBJ databases">
        <title>8 Nocardia nova and 1 Nocardia cyriacigeorgica strain used for evolution to TMP-SMX.</title>
        <authorList>
            <person name="Mehta H."/>
            <person name="Weng J."/>
            <person name="Shamoo Y."/>
        </authorList>
    </citation>
    <scope>NUCLEOTIDE SEQUENCE [LARGE SCALE GENOMIC DNA]</scope>
    <source>
        <strain evidence="2 3">ATCC 33727</strain>
    </source>
</reference>
<gene>
    <name evidence="2" type="ORF">C8259_19060</name>
</gene>
<name>A0A2T2Z1J8_9NOCA</name>
<protein>
    <recommendedName>
        <fullName evidence="1">TPR repeat domain-containing protein</fullName>
    </recommendedName>
</protein>
<dbReference type="Proteomes" id="UP000241647">
    <property type="component" value="Unassembled WGS sequence"/>
</dbReference>
<feature type="domain" description="TPR repeat" evidence="1">
    <location>
        <begin position="230"/>
        <end position="500"/>
    </location>
</feature>
<evidence type="ECO:0000313" key="3">
    <source>
        <dbReference type="Proteomes" id="UP000241647"/>
    </source>
</evidence>
<proteinExistence type="predicted"/>